<dbReference type="AlphaFoldDB" id="A0A1G9T1V4"/>
<reference evidence="2 3" key="1">
    <citation type="submission" date="2016-10" db="EMBL/GenBank/DDBJ databases">
        <authorList>
            <person name="de Groot N.N."/>
        </authorList>
    </citation>
    <scope>NUCLEOTIDE SEQUENCE [LARGE SCALE GENOMIC DNA]</scope>
    <source>
        <strain evidence="2 3">SLAS-1</strain>
    </source>
</reference>
<proteinExistence type="predicted"/>
<dbReference type="EMBL" id="FNGO01000033">
    <property type="protein sequence ID" value="SDM41640.1"/>
    <property type="molecule type" value="Genomic_DNA"/>
</dbReference>
<evidence type="ECO:0000256" key="1">
    <source>
        <dbReference type="SAM" id="MobiDB-lite"/>
    </source>
</evidence>
<keyword evidence="3" id="KW-1185">Reference proteome</keyword>
<dbReference type="RefSeq" id="WP_089762147.1">
    <property type="nucleotide sequence ID" value="NZ_FNGO01000033.1"/>
</dbReference>
<evidence type="ECO:0000313" key="3">
    <source>
        <dbReference type="Proteomes" id="UP000199476"/>
    </source>
</evidence>
<dbReference type="Proteomes" id="UP000199476">
    <property type="component" value="Unassembled WGS sequence"/>
</dbReference>
<protein>
    <submittedName>
        <fullName evidence="2">Uncharacterized protein</fullName>
    </submittedName>
</protein>
<sequence>MVPVGTGRDKPRYNPNGKAEVKPLQKSEDIIVVMRAGPMNVRRLTGGKNQPERRMSTLLKFKT</sequence>
<name>A0A1G9T1V4_9FIRM</name>
<feature type="region of interest" description="Disordered" evidence="1">
    <location>
        <begin position="1"/>
        <end position="22"/>
    </location>
</feature>
<evidence type="ECO:0000313" key="2">
    <source>
        <dbReference type="EMBL" id="SDM41640.1"/>
    </source>
</evidence>
<organism evidence="2 3">
    <name type="scientific">Halarsenatibacter silvermanii</name>
    <dbReference type="NCBI Taxonomy" id="321763"/>
    <lineage>
        <taxon>Bacteria</taxon>
        <taxon>Bacillati</taxon>
        <taxon>Bacillota</taxon>
        <taxon>Clostridia</taxon>
        <taxon>Halanaerobiales</taxon>
        <taxon>Halarsenatibacteraceae</taxon>
        <taxon>Halarsenatibacter</taxon>
    </lineage>
</organism>
<feature type="region of interest" description="Disordered" evidence="1">
    <location>
        <begin position="42"/>
        <end position="63"/>
    </location>
</feature>
<accession>A0A1G9T1V4</accession>
<gene>
    <name evidence="2" type="ORF">SAMN04488692_13313</name>
</gene>